<organism evidence="1 2">
    <name type="scientific">Riccia fluitans</name>
    <dbReference type="NCBI Taxonomy" id="41844"/>
    <lineage>
        <taxon>Eukaryota</taxon>
        <taxon>Viridiplantae</taxon>
        <taxon>Streptophyta</taxon>
        <taxon>Embryophyta</taxon>
        <taxon>Marchantiophyta</taxon>
        <taxon>Marchantiopsida</taxon>
        <taxon>Marchantiidae</taxon>
        <taxon>Marchantiales</taxon>
        <taxon>Ricciaceae</taxon>
        <taxon>Riccia</taxon>
    </lineage>
</organism>
<dbReference type="Proteomes" id="UP001605036">
    <property type="component" value="Unassembled WGS sequence"/>
</dbReference>
<dbReference type="AlphaFoldDB" id="A0ABD1ZMA0"/>
<gene>
    <name evidence="1" type="ORF">R1flu_019357</name>
</gene>
<name>A0ABD1ZMA0_9MARC</name>
<proteinExistence type="predicted"/>
<sequence length="113" mass="12757">MGVLDISRFGITVVMFVSALEYKLGDRKTEFLAVGYGWRVCDAALNNIQELMQGFRSNGSSLRRAGADPSQHTFGRIGIRCYVLMAIKKIQFSSREPEEKGVLVREALRRKSR</sequence>
<evidence type="ECO:0000313" key="2">
    <source>
        <dbReference type="Proteomes" id="UP001605036"/>
    </source>
</evidence>
<evidence type="ECO:0000313" key="1">
    <source>
        <dbReference type="EMBL" id="KAL2651229.1"/>
    </source>
</evidence>
<accession>A0ABD1ZMA0</accession>
<keyword evidence="2" id="KW-1185">Reference proteome</keyword>
<protein>
    <submittedName>
        <fullName evidence="1">Uncharacterized protein</fullName>
    </submittedName>
</protein>
<dbReference type="EMBL" id="JBHFFA010000001">
    <property type="protein sequence ID" value="KAL2651229.1"/>
    <property type="molecule type" value="Genomic_DNA"/>
</dbReference>
<reference evidence="1 2" key="1">
    <citation type="submission" date="2024-09" db="EMBL/GenBank/DDBJ databases">
        <title>Chromosome-scale assembly of Riccia fluitans.</title>
        <authorList>
            <person name="Paukszto L."/>
            <person name="Sawicki J."/>
            <person name="Karawczyk K."/>
            <person name="Piernik-Szablinska J."/>
            <person name="Szczecinska M."/>
            <person name="Mazdziarz M."/>
        </authorList>
    </citation>
    <scope>NUCLEOTIDE SEQUENCE [LARGE SCALE GENOMIC DNA]</scope>
    <source>
        <strain evidence="1">Rf_01</strain>
        <tissue evidence="1">Aerial parts of the thallus</tissue>
    </source>
</reference>
<comment type="caution">
    <text evidence="1">The sequence shown here is derived from an EMBL/GenBank/DDBJ whole genome shotgun (WGS) entry which is preliminary data.</text>
</comment>